<keyword evidence="8" id="KW-0456">Lyase</keyword>
<dbReference type="EC" id="2.7.13.3" evidence="3"/>
<dbReference type="Pfam" id="PF00512">
    <property type="entry name" value="HisKA"/>
    <property type="match status" value="1"/>
</dbReference>
<dbReference type="InterPro" id="IPR001789">
    <property type="entry name" value="Sig_transdc_resp-reg_receiver"/>
</dbReference>
<dbReference type="Pfam" id="PF00211">
    <property type="entry name" value="Guanylate_cyc"/>
    <property type="match status" value="1"/>
</dbReference>
<dbReference type="SUPFAM" id="SSF52172">
    <property type="entry name" value="CheY-like"/>
    <property type="match status" value="1"/>
</dbReference>
<evidence type="ECO:0000259" key="10">
    <source>
        <dbReference type="PROSITE" id="PS50110"/>
    </source>
</evidence>
<dbReference type="SUPFAM" id="SSF55073">
    <property type="entry name" value="Nucleotide cyclase"/>
    <property type="match status" value="1"/>
</dbReference>
<comment type="catalytic activity">
    <reaction evidence="1">
        <text>ATP + protein L-histidine = ADP + protein N-phospho-L-histidine.</text>
        <dbReference type="EC" id="2.7.13.3"/>
    </reaction>
</comment>
<dbReference type="GO" id="GO:0004016">
    <property type="term" value="F:adenylate cyclase activity"/>
    <property type="evidence" value="ECO:0007669"/>
    <property type="project" value="UniProtKB-ARBA"/>
</dbReference>
<dbReference type="GO" id="GO:0000166">
    <property type="term" value="F:nucleotide binding"/>
    <property type="evidence" value="ECO:0007669"/>
    <property type="project" value="UniProtKB-KW"/>
</dbReference>
<evidence type="ECO:0000256" key="6">
    <source>
        <dbReference type="ARBA" id="ARBA00022989"/>
    </source>
</evidence>
<dbReference type="GO" id="GO:0016020">
    <property type="term" value="C:membrane"/>
    <property type="evidence" value="ECO:0007669"/>
    <property type="project" value="UniProtKB-SubCell"/>
</dbReference>
<dbReference type="EMBL" id="JACIEQ010000002">
    <property type="protein sequence ID" value="MBB4022239.1"/>
    <property type="molecule type" value="Genomic_DNA"/>
</dbReference>
<comment type="caution">
    <text evidence="12">The sequence shown here is derived from an EMBL/GenBank/DDBJ whole genome shotgun (WGS) entry which is preliminary data.</text>
</comment>
<keyword evidence="13" id="KW-1185">Reference proteome</keyword>
<name>A0A840CG35_9RHOB</name>
<keyword evidence="9" id="KW-0597">Phosphoprotein</keyword>
<evidence type="ECO:0000256" key="3">
    <source>
        <dbReference type="ARBA" id="ARBA00012438"/>
    </source>
</evidence>
<dbReference type="CDD" id="cd00082">
    <property type="entry name" value="HisKA"/>
    <property type="match status" value="1"/>
</dbReference>
<dbReference type="PANTHER" id="PTHR11920:SF335">
    <property type="entry name" value="GUANYLATE CYCLASE"/>
    <property type="match status" value="1"/>
</dbReference>
<evidence type="ECO:0000259" key="11">
    <source>
        <dbReference type="PROSITE" id="PS50125"/>
    </source>
</evidence>
<dbReference type="InterPro" id="IPR003661">
    <property type="entry name" value="HisK_dim/P_dom"/>
</dbReference>
<dbReference type="RefSeq" id="WP_054538882.1">
    <property type="nucleotide sequence ID" value="NZ_JACIEQ010000002.1"/>
</dbReference>
<gene>
    <name evidence="12" type="ORF">GGR17_002048</name>
</gene>
<sequence>MSTGRIGTLALATRVAQKIAGPAEAILGYQTLILEELRQSGPAEAREDLEKVLGAARALQQLVHAILRGEVDLGGGEETEARLRHDLRTPINAILGYSEMVLEDFAVDLGDTACADINTVLSEARRLLAQIETLVDMSRADPGAEIGEDSDTRLAEDLERTLRKSASSEARETGRILIVDDEPANREILARQLRRKGHVVRTAGSARDAFETLAEERFDLALVDILMPDMNGIELLGLLKGDATWRDMPVVMISGLNETAAIVKCIAAGAEDYLPKPVDPVLLHARVEACLERFRLREREKEFTARIQHEKDRADALLHAVLPAPVIRRLNDGEAQIADRFDDVSIIFADIVDFTPLVARTDPSMLLQQLAVLFSEFDDLAEKHGIDKIKTIGDAYMAAAGVPDPRPDHARAAIAFSRDLIRSMARGLGLDPDLKVRVGVHSGPVVAGLIGRKRFVYDVWGETVNLASRLETTGMAGRIQISGQTLRALGEDAGPAHARDHEVKGIGLITTYLID</sequence>
<dbReference type="PROSITE" id="PS50110">
    <property type="entry name" value="RESPONSE_REGULATORY"/>
    <property type="match status" value="1"/>
</dbReference>
<feature type="modified residue" description="4-aspartylphosphate" evidence="9">
    <location>
        <position position="224"/>
    </location>
</feature>
<evidence type="ECO:0000256" key="1">
    <source>
        <dbReference type="ARBA" id="ARBA00000085"/>
    </source>
</evidence>
<keyword evidence="5" id="KW-0547">Nucleotide-binding</keyword>
<organism evidence="12 13">
    <name type="scientific">Actibacterium naphthalenivorans</name>
    <dbReference type="NCBI Taxonomy" id="1614693"/>
    <lineage>
        <taxon>Bacteria</taxon>
        <taxon>Pseudomonadati</taxon>
        <taxon>Pseudomonadota</taxon>
        <taxon>Alphaproteobacteria</taxon>
        <taxon>Rhodobacterales</taxon>
        <taxon>Roseobacteraceae</taxon>
        <taxon>Actibacterium</taxon>
    </lineage>
</organism>
<dbReference type="SMART" id="SM00388">
    <property type="entry name" value="HisKA"/>
    <property type="match status" value="1"/>
</dbReference>
<dbReference type="InterPro" id="IPR001054">
    <property type="entry name" value="A/G_cyclase"/>
</dbReference>
<comment type="subcellular location">
    <subcellularLocation>
        <location evidence="2">Membrane</location>
    </subcellularLocation>
</comment>
<dbReference type="InterPro" id="IPR011006">
    <property type="entry name" value="CheY-like_superfamily"/>
</dbReference>
<evidence type="ECO:0000256" key="9">
    <source>
        <dbReference type="PROSITE-ProRule" id="PRU00169"/>
    </source>
</evidence>
<evidence type="ECO:0000256" key="2">
    <source>
        <dbReference type="ARBA" id="ARBA00004370"/>
    </source>
</evidence>
<evidence type="ECO:0000313" key="13">
    <source>
        <dbReference type="Proteomes" id="UP000585681"/>
    </source>
</evidence>
<dbReference type="AlphaFoldDB" id="A0A840CG35"/>
<dbReference type="PANTHER" id="PTHR11920">
    <property type="entry name" value="GUANYLYL CYCLASE"/>
    <property type="match status" value="1"/>
</dbReference>
<keyword evidence="6" id="KW-1133">Transmembrane helix</keyword>
<proteinExistence type="predicted"/>
<dbReference type="CDD" id="cd07302">
    <property type="entry name" value="CHD"/>
    <property type="match status" value="1"/>
</dbReference>
<dbReference type="PROSITE" id="PS50125">
    <property type="entry name" value="GUANYLATE_CYCLASE_2"/>
    <property type="match status" value="1"/>
</dbReference>
<protein>
    <recommendedName>
        <fullName evidence="3">histidine kinase</fullName>
        <ecNumber evidence="3">2.7.13.3</ecNumber>
    </recommendedName>
</protein>
<dbReference type="SMART" id="SM00044">
    <property type="entry name" value="CYCc"/>
    <property type="match status" value="1"/>
</dbReference>
<reference evidence="12" key="1">
    <citation type="submission" date="2020-08" db="EMBL/GenBank/DDBJ databases">
        <title>Genomic Encyclopedia of Type Strains, Phase IV (KMG-IV): sequencing the most valuable type-strain genomes for metagenomic binning, comparative biology and taxonomic classification.</title>
        <authorList>
            <person name="Goeker M."/>
        </authorList>
    </citation>
    <scope>NUCLEOTIDE SEQUENCE [LARGE SCALE GENOMIC DNA]</scope>
    <source>
        <strain evidence="12">DSM 105040</strain>
    </source>
</reference>
<dbReference type="Proteomes" id="UP000585681">
    <property type="component" value="Unassembled WGS sequence"/>
</dbReference>
<feature type="domain" description="Guanylate cyclase" evidence="11">
    <location>
        <begin position="345"/>
        <end position="471"/>
    </location>
</feature>
<evidence type="ECO:0000256" key="5">
    <source>
        <dbReference type="ARBA" id="ARBA00022741"/>
    </source>
</evidence>
<dbReference type="GO" id="GO:0000155">
    <property type="term" value="F:phosphorelay sensor kinase activity"/>
    <property type="evidence" value="ECO:0007669"/>
    <property type="project" value="InterPro"/>
</dbReference>
<evidence type="ECO:0000256" key="8">
    <source>
        <dbReference type="ARBA" id="ARBA00023239"/>
    </source>
</evidence>
<dbReference type="InterPro" id="IPR050401">
    <property type="entry name" value="Cyclic_nucleotide_synthase"/>
</dbReference>
<dbReference type="Gene3D" id="1.10.287.130">
    <property type="match status" value="1"/>
</dbReference>
<dbReference type="Gene3D" id="3.40.50.2300">
    <property type="match status" value="1"/>
</dbReference>
<keyword evidence="4" id="KW-0812">Transmembrane</keyword>
<evidence type="ECO:0000256" key="4">
    <source>
        <dbReference type="ARBA" id="ARBA00022692"/>
    </source>
</evidence>
<accession>A0A840CG35</accession>
<dbReference type="SUPFAM" id="SSF47384">
    <property type="entry name" value="Homodimeric domain of signal transducing histidine kinase"/>
    <property type="match status" value="1"/>
</dbReference>
<dbReference type="InterPro" id="IPR029787">
    <property type="entry name" value="Nucleotide_cyclase"/>
</dbReference>
<dbReference type="Gene3D" id="3.30.70.1230">
    <property type="entry name" value="Nucleotide cyclase"/>
    <property type="match status" value="1"/>
</dbReference>
<dbReference type="GO" id="GO:0009190">
    <property type="term" value="P:cyclic nucleotide biosynthetic process"/>
    <property type="evidence" value="ECO:0007669"/>
    <property type="project" value="InterPro"/>
</dbReference>
<dbReference type="InterPro" id="IPR036097">
    <property type="entry name" value="HisK_dim/P_sf"/>
</dbReference>
<evidence type="ECO:0000256" key="7">
    <source>
        <dbReference type="ARBA" id="ARBA00023136"/>
    </source>
</evidence>
<evidence type="ECO:0000313" key="12">
    <source>
        <dbReference type="EMBL" id="MBB4022239.1"/>
    </source>
</evidence>
<keyword evidence="7" id="KW-0472">Membrane</keyword>
<dbReference type="SMART" id="SM00448">
    <property type="entry name" value="REC"/>
    <property type="match status" value="1"/>
</dbReference>
<feature type="domain" description="Response regulatory" evidence="10">
    <location>
        <begin position="175"/>
        <end position="291"/>
    </location>
</feature>
<dbReference type="Pfam" id="PF00072">
    <property type="entry name" value="Response_reg"/>
    <property type="match status" value="1"/>
</dbReference>